<keyword evidence="2" id="KW-1185">Reference proteome</keyword>
<sequence>MLNLRGHWRGTEAGKLFYRRKRSACRSICVRCFCYWPDQSWSFIQSWSYRKSKLFDFVPATQLGAPVSRSEVEWSSPAPQNSGACQNEVHLRFHTTDAHDRKLII</sequence>
<evidence type="ECO:0000313" key="2">
    <source>
        <dbReference type="Proteomes" id="UP001586593"/>
    </source>
</evidence>
<protein>
    <submittedName>
        <fullName evidence="1">Uncharacterized protein</fullName>
    </submittedName>
</protein>
<comment type="caution">
    <text evidence="1">The sequence shown here is derived from an EMBL/GenBank/DDBJ whole genome shotgun (WGS) entry which is preliminary data.</text>
</comment>
<dbReference type="EMBL" id="JAZHXJ010000301">
    <property type="protein sequence ID" value="KAL1865258.1"/>
    <property type="molecule type" value="Genomic_DNA"/>
</dbReference>
<reference evidence="1 2" key="1">
    <citation type="journal article" date="2024" name="Commun. Biol.">
        <title>Comparative genomic analysis of thermophilic fungi reveals convergent evolutionary adaptations and gene losses.</title>
        <authorList>
            <person name="Steindorff A.S."/>
            <person name="Aguilar-Pontes M.V."/>
            <person name="Robinson A.J."/>
            <person name="Andreopoulos B."/>
            <person name="LaButti K."/>
            <person name="Kuo A."/>
            <person name="Mondo S."/>
            <person name="Riley R."/>
            <person name="Otillar R."/>
            <person name="Haridas S."/>
            <person name="Lipzen A."/>
            <person name="Grimwood J."/>
            <person name="Schmutz J."/>
            <person name="Clum A."/>
            <person name="Reid I.D."/>
            <person name="Moisan M.C."/>
            <person name="Butler G."/>
            <person name="Nguyen T.T.M."/>
            <person name="Dewar K."/>
            <person name="Conant G."/>
            <person name="Drula E."/>
            <person name="Henrissat B."/>
            <person name="Hansel C."/>
            <person name="Singer S."/>
            <person name="Hutchinson M.I."/>
            <person name="de Vries R.P."/>
            <person name="Natvig D.O."/>
            <person name="Powell A.J."/>
            <person name="Tsang A."/>
            <person name="Grigoriev I.V."/>
        </authorList>
    </citation>
    <scope>NUCLEOTIDE SEQUENCE [LARGE SCALE GENOMIC DNA]</scope>
    <source>
        <strain evidence="1 2">ATCC 24622</strain>
    </source>
</reference>
<accession>A0ABR3WNX2</accession>
<gene>
    <name evidence="1" type="ORF">VTK73DRAFT_5419</name>
</gene>
<name>A0ABR3WNX2_9PEZI</name>
<evidence type="ECO:0000313" key="1">
    <source>
        <dbReference type="EMBL" id="KAL1865258.1"/>
    </source>
</evidence>
<dbReference type="Proteomes" id="UP001586593">
    <property type="component" value="Unassembled WGS sequence"/>
</dbReference>
<proteinExistence type="predicted"/>
<organism evidence="1 2">
    <name type="scientific">Phialemonium thermophilum</name>
    <dbReference type="NCBI Taxonomy" id="223376"/>
    <lineage>
        <taxon>Eukaryota</taxon>
        <taxon>Fungi</taxon>
        <taxon>Dikarya</taxon>
        <taxon>Ascomycota</taxon>
        <taxon>Pezizomycotina</taxon>
        <taxon>Sordariomycetes</taxon>
        <taxon>Sordariomycetidae</taxon>
        <taxon>Cephalothecales</taxon>
        <taxon>Cephalothecaceae</taxon>
        <taxon>Phialemonium</taxon>
    </lineage>
</organism>